<evidence type="ECO:0000313" key="4">
    <source>
        <dbReference type="Proteomes" id="UP000805841"/>
    </source>
</evidence>
<dbReference type="PROSITE" id="PS51318">
    <property type="entry name" value="TAT"/>
    <property type="match status" value="1"/>
</dbReference>
<dbReference type="PANTHER" id="PTHR30006:SF2">
    <property type="entry name" value="ABC TRANSPORTER SUBSTRATE-BINDING PROTEIN"/>
    <property type="match status" value="1"/>
</dbReference>
<dbReference type="NCBIfam" id="TIGR01409">
    <property type="entry name" value="TAT_signal_seq"/>
    <property type="match status" value="1"/>
</dbReference>
<feature type="chain" id="PRO_5045361201" evidence="2">
    <location>
        <begin position="27"/>
        <end position="366"/>
    </location>
</feature>
<gene>
    <name evidence="3" type="ORF">HAQ05_17535</name>
</gene>
<dbReference type="SUPFAM" id="SSF53850">
    <property type="entry name" value="Periplasmic binding protein-like II"/>
    <property type="match status" value="1"/>
</dbReference>
<name>A0ABR7Z504_9PSED</name>
<feature type="signal peptide" evidence="2">
    <location>
        <begin position="1"/>
        <end position="26"/>
    </location>
</feature>
<dbReference type="RefSeq" id="WP_190422970.1">
    <property type="nucleotide sequence ID" value="NZ_JAAOCA010000022.1"/>
</dbReference>
<evidence type="ECO:0000256" key="1">
    <source>
        <dbReference type="ARBA" id="ARBA00022729"/>
    </source>
</evidence>
<sequence length="366" mass="39947">MRDRNSKGFSRRSVLKGLGVAGLAAAAPTVYVKNAWAEGKSISVGTYKGTQAEYIRQQVIPKFESDFKCKVSQAEGSTLNQIAQLRIQKSNPVFSVMFLDDVGIPIARDEGLIARLDLSKIGNSQRVAKRFVMKDNYAIAFCVSSAAPYYNTESAQPLTSYAQLWSEDFRGAFMMSTPKQTQGVFLPVVAAALVTGLPLTEAQYQISKAWDKMAELKPNVQTIYESNVTAVLQVSQGQAKVGGLELSKVVLPYTTQGAPVDLCYPKEGIFGVPGCMTLVNNCPNPDLALAFMDRMLDPEIQKGLAESAYAAPTVSGIELDPAVAKLLPYPEGRLDEMKLVLLDWNVINSQRSDIIERTNQIFGVRG</sequence>
<protein>
    <submittedName>
        <fullName evidence="3">Extracellular solute-binding protein</fullName>
    </submittedName>
</protein>
<dbReference type="EMBL" id="JAAOCA010000022">
    <property type="protein sequence ID" value="MBD1600497.1"/>
    <property type="molecule type" value="Genomic_DNA"/>
</dbReference>
<evidence type="ECO:0000313" key="3">
    <source>
        <dbReference type="EMBL" id="MBD1600497.1"/>
    </source>
</evidence>
<proteinExistence type="predicted"/>
<organism evidence="3 4">
    <name type="scientific">Pseudomonas typographi</name>
    <dbReference type="NCBI Taxonomy" id="2715964"/>
    <lineage>
        <taxon>Bacteria</taxon>
        <taxon>Pseudomonadati</taxon>
        <taxon>Pseudomonadota</taxon>
        <taxon>Gammaproteobacteria</taxon>
        <taxon>Pseudomonadales</taxon>
        <taxon>Pseudomonadaceae</taxon>
        <taxon>Pseudomonas</taxon>
    </lineage>
</organism>
<dbReference type="Pfam" id="PF13416">
    <property type="entry name" value="SBP_bac_8"/>
    <property type="match status" value="1"/>
</dbReference>
<dbReference type="InterPro" id="IPR006311">
    <property type="entry name" value="TAT_signal"/>
</dbReference>
<dbReference type="Gene3D" id="3.40.190.10">
    <property type="entry name" value="Periplasmic binding protein-like II"/>
    <property type="match status" value="2"/>
</dbReference>
<comment type="caution">
    <text evidence="3">The sequence shown here is derived from an EMBL/GenBank/DDBJ whole genome shotgun (WGS) entry which is preliminary data.</text>
</comment>
<dbReference type="Proteomes" id="UP000805841">
    <property type="component" value="Unassembled WGS sequence"/>
</dbReference>
<dbReference type="PANTHER" id="PTHR30006">
    <property type="entry name" value="THIAMINE-BINDING PERIPLASMIC PROTEIN-RELATED"/>
    <property type="match status" value="1"/>
</dbReference>
<dbReference type="InterPro" id="IPR019546">
    <property type="entry name" value="TAT_signal_bac_arc"/>
</dbReference>
<keyword evidence="4" id="KW-1185">Reference proteome</keyword>
<accession>A0ABR7Z504</accession>
<evidence type="ECO:0000256" key="2">
    <source>
        <dbReference type="SAM" id="SignalP"/>
    </source>
</evidence>
<keyword evidence="1 2" id="KW-0732">Signal</keyword>
<dbReference type="InterPro" id="IPR006059">
    <property type="entry name" value="SBP"/>
</dbReference>
<reference evidence="3 4" key="1">
    <citation type="journal article" date="2020" name="Insects">
        <title>Bacteria Belonging to Pseudomonas typographi sp. nov. from the Bark Beetle Ips typographus Have Genomic Potential to Aid in the Host Ecology.</title>
        <authorList>
            <person name="Peral-Aranega E."/>
            <person name="Saati-Santamaria Z."/>
            <person name="Kolarik M."/>
            <person name="Rivas R."/>
            <person name="Garcia-Fraile P."/>
        </authorList>
    </citation>
    <scope>NUCLEOTIDE SEQUENCE [LARGE SCALE GENOMIC DNA]</scope>
    <source>
        <strain evidence="3 4">CA3A</strain>
    </source>
</reference>